<gene>
    <name evidence="2" type="ORF">A2370_00430</name>
</gene>
<dbReference type="PANTHER" id="PTHR36844">
    <property type="entry name" value="PROTEASE PRSW"/>
    <property type="match status" value="1"/>
</dbReference>
<dbReference type="STRING" id="1802436.A2370_00430"/>
<evidence type="ECO:0000313" key="3">
    <source>
        <dbReference type="Proteomes" id="UP000176222"/>
    </source>
</evidence>
<feature type="transmembrane region" description="Helical" evidence="1">
    <location>
        <begin position="224"/>
        <end position="242"/>
    </location>
</feature>
<feature type="transmembrane region" description="Helical" evidence="1">
    <location>
        <begin position="165"/>
        <end position="188"/>
    </location>
</feature>
<keyword evidence="1" id="KW-1133">Transmembrane helix</keyword>
<dbReference type="PANTHER" id="PTHR36844:SF1">
    <property type="entry name" value="PROTEASE PRSW"/>
    <property type="match status" value="1"/>
</dbReference>
<accession>A0A1G2QCJ3</accession>
<protein>
    <recommendedName>
        <fullName evidence="4">Protease PrsW</fullName>
    </recommendedName>
</protein>
<dbReference type="GO" id="GO:0008233">
    <property type="term" value="F:peptidase activity"/>
    <property type="evidence" value="ECO:0007669"/>
    <property type="project" value="InterPro"/>
</dbReference>
<comment type="caution">
    <text evidence="2">The sequence shown here is derived from an EMBL/GenBank/DDBJ whole genome shotgun (WGS) entry which is preliminary data.</text>
</comment>
<proteinExistence type="predicted"/>
<evidence type="ECO:0008006" key="4">
    <source>
        <dbReference type="Google" id="ProtNLM"/>
    </source>
</evidence>
<dbReference type="InterPro" id="IPR026898">
    <property type="entry name" value="PrsW"/>
</dbReference>
<feature type="transmembrane region" description="Helical" evidence="1">
    <location>
        <begin position="20"/>
        <end position="40"/>
    </location>
</feature>
<feature type="transmembrane region" description="Helical" evidence="1">
    <location>
        <begin position="90"/>
        <end position="112"/>
    </location>
</feature>
<dbReference type="Pfam" id="PF13367">
    <property type="entry name" value="PrsW-protease"/>
    <property type="match status" value="1"/>
</dbReference>
<keyword evidence="1" id="KW-0812">Transmembrane</keyword>
<dbReference type="Proteomes" id="UP000176222">
    <property type="component" value="Unassembled WGS sequence"/>
</dbReference>
<sequence length="252" mass="28515">MKIGLTKMTSTTLATIDPQMILLAFVTGFLPVILWLLFWLWEDHKNPEPKSLILYTFTLGLVAVFVAFFLEKLFESPSLEISGWIGWLSTLPFINMAVIEELVKFSAIAFIIGRNRHLDEPIDAMIYMITVALGFASMENLLFLINSLSQQETFGVFLFTGGLRFLGSTILHTVCSALIGATWALTFYKKSLQKWLTIFSGVILAIALHTAFNFLIIISGGQMMLPIMFVLWIFVLIILFLFELAKRVKPNF</sequence>
<feature type="transmembrane region" description="Helical" evidence="1">
    <location>
        <begin position="195"/>
        <end position="218"/>
    </location>
</feature>
<organism evidence="2 3">
    <name type="scientific">Candidatus Vogelbacteria bacterium RIFOXYB1_FULL_42_16</name>
    <dbReference type="NCBI Taxonomy" id="1802436"/>
    <lineage>
        <taxon>Bacteria</taxon>
        <taxon>Candidatus Vogeliibacteriota</taxon>
    </lineage>
</organism>
<feature type="transmembrane region" description="Helical" evidence="1">
    <location>
        <begin position="52"/>
        <end position="70"/>
    </location>
</feature>
<name>A0A1G2QCJ3_9BACT</name>
<dbReference type="EMBL" id="MHTH01000013">
    <property type="protein sequence ID" value="OHA58158.1"/>
    <property type="molecule type" value="Genomic_DNA"/>
</dbReference>
<evidence type="ECO:0000313" key="2">
    <source>
        <dbReference type="EMBL" id="OHA58158.1"/>
    </source>
</evidence>
<dbReference type="AlphaFoldDB" id="A0A1G2QCJ3"/>
<feature type="transmembrane region" description="Helical" evidence="1">
    <location>
        <begin position="124"/>
        <end position="145"/>
    </location>
</feature>
<evidence type="ECO:0000256" key="1">
    <source>
        <dbReference type="SAM" id="Phobius"/>
    </source>
</evidence>
<keyword evidence="1" id="KW-0472">Membrane</keyword>
<reference evidence="2 3" key="1">
    <citation type="journal article" date="2016" name="Nat. Commun.">
        <title>Thousands of microbial genomes shed light on interconnected biogeochemical processes in an aquifer system.</title>
        <authorList>
            <person name="Anantharaman K."/>
            <person name="Brown C.T."/>
            <person name="Hug L.A."/>
            <person name="Sharon I."/>
            <person name="Castelle C.J."/>
            <person name="Probst A.J."/>
            <person name="Thomas B.C."/>
            <person name="Singh A."/>
            <person name="Wilkins M.J."/>
            <person name="Karaoz U."/>
            <person name="Brodie E.L."/>
            <person name="Williams K.H."/>
            <person name="Hubbard S.S."/>
            <person name="Banfield J.F."/>
        </authorList>
    </citation>
    <scope>NUCLEOTIDE SEQUENCE [LARGE SCALE GENOMIC DNA]</scope>
</reference>